<evidence type="ECO:0000313" key="2">
    <source>
        <dbReference type="Proteomes" id="UP000825729"/>
    </source>
</evidence>
<organism evidence="1 2">
    <name type="scientific">Aristolochia fimbriata</name>
    <name type="common">White veined hardy Dutchman's pipe vine</name>
    <dbReference type="NCBI Taxonomy" id="158543"/>
    <lineage>
        <taxon>Eukaryota</taxon>
        <taxon>Viridiplantae</taxon>
        <taxon>Streptophyta</taxon>
        <taxon>Embryophyta</taxon>
        <taxon>Tracheophyta</taxon>
        <taxon>Spermatophyta</taxon>
        <taxon>Magnoliopsida</taxon>
        <taxon>Magnoliidae</taxon>
        <taxon>Piperales</taxon>
        <taxon>Aristolochiaceae</taxon>
        <taxon>Aristolochia</taxon>
    </lineage>
</organism>
<keyword evidence="2" id="KW-1185">Reference proteome</keyword>
<sequence length="88" mass="9792">MTGLAPVWKARILVQMLNTTMRTYGGPFYWIPMEAADRLRGGIPLKFPTATSPSCFFFISAHAFKGSSVLFCSHIGKAWSTLQHQQLA</sequence>
<dbReference type="AlphaFoldDB" id="A0AAV7EIP5"/>
<reference evidence="1 2" key="1">
    <citation type="submission" date="2021-07" db="EMBL/GenBank/DDBJ databases">
        <title>The Aristolochia fimbriata genome: insights into angiosperm evolution, floral development and chemical biosynthesis.</title>
        <authorList>
            <person name="Jiao Y."/>
        </authorList>
    </citation>
    <scope>NUCLEOTIDE SEQUENCE [LARGE SCALE GENOMIC DNA]</scope>
    <source>
        <strain evidence="1">IBCAS-2021</strain>
        <tissue evidence="1">Leaf</tissue>
    </source>
</reference>
<comment type="caution">
    <text evidence="1">The sequence shown here is derived from an EMBL/GenBank/DDBJ whole genome shotgun (WGS) entry which is preliminary data.</text>
</comment>
<dbReference type="EMBL" id="JAINDJ010000005">
    <property type="protein sequence ID" value="KAG9447970.1"/>
    <property type="molecule type" value="Genomic_DNA"/>
</dbReference>
<protein>
    <submittedName>
        <fullName evidence="1">Uncharacterized protein</fullName>
    </submittedName>
</protein>
<proteinExistence type="predicted"/>
<evidence type="ECO:0000313" key="1">
    <source>
        <dbReference type="EMBL" id="KAG9447970.1"/>
    </source>
</evidence>
<gene>
    <name evidence="1" type="ORF">H6P81_014098</name>
</gene>
<name>A0AAV7EIP5_ARIFI</name>
<dbReference type="Proteomes" id="UP000825729">
    <property type="component" value="Unassembled WGS sequence"/>
</dbReference>
<accession>A0AAV7EIP5</accession>